<evidence type="ECO:0000259" key="4">
    <source>
        <dbReference type="PROSITE" id="PS01124"/>
    </source>
</evidence>
<reference evidence="6" key="2">
    <citation type="submission" date="2016-02" db="EMBL/GenBank/DDBJ databases">
        <title>Draft genome sequence of five rapidly growing Mycobacterium species.</title>
        <authorList>
            <person name="Katahira K."/>
            <person name="Gotou Y."/>
            <person name="Iida K."/>
            <person name="Ogura Y."/>
            <person name="Hayashi T."/>
        </authorList>
    </citation>
    <scope>NUCLEOTIDE SEQUENCE [LARGE SCALE GENOMIC DNA]</scope>
    <source>
        <strain evidence="6">JCM6368</strain>
    </source>
</reference>
<comment type="caution">
    <text evidence="5">The sequence shown here is derived from an EMBL/GenBank/DDBJ whole genome shotgun (WGS) entry which is preliminary data.</text>
</comment>
<dbReference type="InterPro" id="IPR009057">
    <property type="entry name" value="Homeodomain-like_sf"/>
</dbReference>
<organism evidence="5 6">
    <name type="scientific">Mycolicibacterium fortuitum subsp. acetamidolyticum</name>
    <dbReference type="NCBI Taxonomy" id="144550"/>
    <lineage>
        <taxon>Bacteria</taxon>
        <taxon>Bacillati</taxon>
        <taxon>Actinomycetota</taxon>
        <taxon>Actinomycetes</taxon>
        <taxon>Mycobacteriales</taxon>
        <taxon>Mycobacteriaceae</taxon>
        <taxon>Mycolicibacterium</taxon>
    </lineage>
</organism>
<dbReference type="GO" id="GO:0000976">
    <property type="term" value="F:transcription cis-regulatory region binding"/>
    <property type="evidence" value="ECO:0007669"/>
    <property type="project" value="TreeGrafter"/>
</dbReference>
<keyword evidence="3" id="KW-0804">Transcription</keyword>
<dbReference type="PROSITE" id="PS01124">
    <property type="entry name" value="HTH_ARAC_FAMILY_2"/>
    <property type="match status" value="1"/>
</dbReference>
<dbReference type="RefSeq" id="WP_061262213.1">
    <property type="nucleotide sequence ID" value="NZ_BCSZ01000002.1"/>
</dbReference>
<dbReference type="PANTHER" id="PTHR47894:SF1">
    <property type="entry name" value="HTH-TYPE TRANSCRIPTIONAL REGULATOR VQSM"/>
    <property type="match status" value="1"/>
</dbReference>
<dbReference type="InterPro" id="IPR032687">
    <property type="entry name" value="AraC-type_N"/>
</dbReference>
<feature type="domain" description="HTH araC/xylS-type" evidence="4">
    <location>
        <begin position="241"/>
        <end position="342"/>
    </location>
</feature>
<evidence type="ECO:0000256" key="2">
    <source>
        <dbReference type="ARBA" id="ARBA00023125"/>
    </source>
</evidence>
<sequence length="346" mass="38960">MNRSDRSSAGSTASIPTSVLVNVADVAERANLPVDRWLTAAGLGEIQLRSPEARVSFRQAADFLRRAVRAMPDRGLGIEVGSRDMYLSFGVLALAVRSSETLSAAMDVGLELHQTTGSLMDIDVQFLDGISALRARERSPEPVILPFLCEELFCSILVMIRSVLEDTRAVPEYVQFSYPAPRYAHLYREFFGCPVLFDADANRLALSRRLLERPLPGRDPSTHAVAVAACRNMLDKTEYRDDLVFVVETMLRDSLRDPPTMSRVAARLNMTERTLRRRLGSSGERFSALRDRLRSEQATRLIRETTLPIHRIAAEVGFEDAREFRRAYIRWTGHPPTHERSADRTN</sequence>
<dbReference type="GO" id="GO:0005829">
    <property type="term" value="C:cytosol"/>
    <property type="evidence" value="ECO:0007669"/>
    <property type="project" value="TreeGrafter"/>
</dbReference>
<reference evidence="5 6" key="1">
    <citation type="journal article" date="2016" name="Genome Announc.">
        <title>Draft Genome Sequences of Five Rapidly Growing Mycobacterium Species, M. thermoresistibile, M. fortuitum subsp. acetamidolyticum, M. canariasense, M. brisbanense, and M. novocastrense.</title>
        <authorList>
            <person name="Katahira K."/>
            <person name="Ogura Y."/>
            <person name="Gotoh Y."/>
            <person name="Hayashi T."/>
        </authorList>
    </citation>
    <scope>NUCLEOTIDE SEQUENCE [LARGE SCALE GENOMIC DNA]</scope>
    <source>
        <strain evidence="5 6">JCM6368</strain>
    </source>
</reference>
<dbReference type="PANTHER" id="PTHR47894">
    <property type="entry name" value="HTH-TYPE TRANSCRIPTIONAL REGULATOR GADX"/>
    <property type="match status" value="1"/>
</dbReference>
<protein>
    <submittedName>
        <fullName evidence="5">AraC family transcriptional regulator</fullName>
    </submittedName>
</protein>
<evidence type="ECO:0000313" key="6">
    <source>
        <dbReference type="Proteomes" id="UP000069705"/>
    </source>
</evidence>
<evidence type="ECO:0000256" key="1">
    <source>
        <dbReference type="ARBA" id="ARBA00023015"/>
    </source>
</evidence>
<accession>A0A100WKQ6</accession>
<evidence type="ECO:0000313" key="5">
    <source>
        <dbReference type="EMBL" id="GAT00078.1"/>
    </source>
</evidence>
<dbReference type="InterPro" id="IPR018060">
    <property type="entry name" value="HTH_AraC"/>
</dbReference>
<dbReference type="Gene3D" id="1.10.10.60">
    <property type="entry name" value="Homeodomain-like"/>
    <property type="match status" value="1"/>
</dbReference>
<dbReference type="SUPFAM" id="SSF46689">
    <property type="entry name" value="Homeodomain-like"/>
    <property type="match status" value="1"/>
</dbReference>
<proteinExistence type="predicted"/>
<evidence type="ECO:0000256" key="3">
    <source>
        <dbReference type="ARBA" id="ARBA00023163"/>
    </source>
</evidence>
<dbReference type="Proteomes" id="UP000069705">
    <property type="component" value="Unassembled WGS sequence"/>
</dbReference>
<dbReference type="Pfam" id="PF12625">
    <property type="entry name" value="Arabinose_bd"/>
    <property type="match status" value="1"/>
</dbReference>
<keyword evidence="1" id="KW-0805">Transcription regulation</keyword>
<dbReference type="GO" id="GO:0003700">
    <property type="term" value="F:DNA-binding transcription factor activity"/>
    <property type="evidence" value="ECO:0007669"/>
    <property type="project" value="InterPro"/>
</dbReference>
<dbReference type="EMBL" id="BCSZ01000002">
    <property type="protein sequence ID" value="GAT00078.1"/>
    <property type="molecule type" value="Genomic_DNA"/>
</dbReference>
<keyword evidence="2" id="KW-0238">DNA-binding</keyword>
<dbReference type="Pfam" id="PF12833">
    <property type="entry name" value="HTH_18"/>
    <property type="match status" value="1"/>
</dbReference>
<gene>
    <name evidence="5" type="ORF">RMCFA_0192</name>
</gene>
<dbReference type="SMART" id="SM00342">
    <property type="entry name" value="HTH_ARAC"/>
    <property type="match status" value="1"/>
</dbReference>
<name>A0A100WKQ6_MYCFO</name>
<dbReference type="AlphaFoldDB" id="A0A100WKQ6"/>